<evidence type="ECO:0000256" key="4">
    <source>
        <dbReference type="ARBA" id="ARBA00051764"/>
    </source>
</evidence>
<dbReference type="InterPro" id="IPR005475">
    <property type="entry name" value="Transketolase-like_Pyr-bd"/>
</dbReference>
<sequence>MSFLTITKHLARCATRILKRNVFSSGQMPSKLTRAQMATFTYVPDTAPSEYGETMKMNLFQSITNAMEIALESDPTAIIFGEDVAFGGVFRCTVGLKDKFGKDRVFNTPLSEQGIVAFGIGAATTGATAIAEIQFADYIFPAFDQALFAHVAGLKIVIPRGPIQAKGLLLSCIKDRNPCIFFEPKILYRSSVEEVPTGAYEIPLSKAEVIVEGNDITMVGWGTQVHVLREVATLAEDRLNVSCDVIDLRTILPWDKDTVVQSVQKTGRLLVAHEAPVTGGFAAEIASEIQAECFLHLEAPIERPFFLSLVTLISSGFIGIIYHLSFVRSKISLSSISFSPLSFLKMTSFAVVTSASFEYPTCSCFVFIINSNYICLFTNSHCRVFPITVQALLFI</sequence>
<dbReference type="Pfam" id="PF02779">
    <property type="entry name" value="Transket_pyr"/>
    <property type="match status" value="1"/>
</dbReference>
<dbReference type="Proteomes" id="UP000597762">
    <property type="component" value="Unassembled WGS sequence"/>
</dbReference>
<comment type="caution">
    <text evidence="7">The sequence shown here is derived from an EMBL/GenBank/DDBJ whole genome shotgun (WGS) entry which is preliminary data.</text>
</comment>
<evidence type="ECO:0000256" key="2">
    <source>
        <dbReference type="ARBA" id="ARBA00012277"/>
    </source>
</evidence>
<reference evidence="7" key="1">
    <citation type="submission" date="2021-01" db="EMBL/GenBank/DDBJ databases">
        <authorList>
            <person name="Li R."/>
            <person name="Bekaert M."/>
        </authorList>
    </citation>
    <scope>NUCLEOTIDE SEQUENCE</scope>
    <source>
        <strain evidence="7">Farmed</strain>
    </source>
</reference>
<dbReference type="SMART" id="SM00861">
    <property type="entry name" value="Transket_pyr"/>
    <property type="match status" value="1"/>
</dbReference>
<evidence type="ECO:0000256" key="5">
    <source>
        <dbReference type="SAM" id="Phobius"/>
    </source>
</evidence>
<dbReference type="AlphaFoldDB" id="A0A812CUW4"/>
<dbReference type="InterPro" id="IPR033248">
    <property type="entry name" value="Transketolase_C"/>
</dbReference>
<proteinExistence type="predicted"/>
<dbReference type="Gene3D" id="3.40.50.970">
    <property type="match status" value="2"/>
</dbReference>
<keyword evidence="5" id="KW-1133">Transmembrane helix</keyword>
<evidence type="ECO:0000313" key="7">
    <source>
        <dbReference type="EMBL" id="CAE1279885.1"/>
    </source>
</evidence>
<dbReference type="GO" id="GO:0009083">
    <property type="term" value="P:branched-chain amino acid catabolic process"/>
    <property type="evidence" value="ECO:0007669"/>
    <property type="project" value="TreeGrafter"/>
</dbReference>
<dbReference type="GO" id="GO:0007584">
    <property type="term" value="P:response to nutrient"/>
    <property type="evidence" value="ECO:0007669"/>
    <property type="project" value="TreeGrafter"/>
</dbReference>
<feature type="transmembrane region" description="Helical" evidence="5">
    <location>
        <begin position="305"/>
        <end position="324"/>
    </location>
</feature>
<dbReference type="InterPro" id="IPR029061">
    <property type="entry name" value="THDP-binding"/>
</dbReference>
<comment type="cofactor">
    <cofactor evidence="1">
        <name>thiamine diphosphate</name>
        <dbReference type="ChEBI" id="CHEBI:58937"/>
    </cofactor>
</comment>
<dbReference type="SUPFAM" id="SSF52518">
    <property type="entry name" value="Thiamin diphosphate-binding fold (THDP-binding)"/>
    <property type="match status" value="1"/>
</dbReference>
<evidence type="ECO:0000256" key="1">
    <source>
        <dbReference type="ARBA" id="ARBA00001964"/>
    </source>
</evidence>
<dbReference type="InterPro" id="IPR009014">
    <property type="entry name" value="Transketo_C/PFOR_II"/>
</dbReference>
<dbReference type="OrthoDB" id="878at2759"/>
<evidence type="ECO:0000313" key="8">
    <source>
        <dbReference type="Proteomes" id="UP000597762"/>
    </source>
</evidence>
<protein>
    <recommendedName>
        <fullName evidence="2">3-methyl-2-oxobutanoate dehydrogenase (2-methylpropanoyl-transferring)</fullName>
        <ecNumber evidence="2">1.2.4.4</ecNumber>
    </recommendedName>
</protein>
<keyword evidence="3 7" id="KW-0560">Oxidoreductase</keyword>
<dbReference type="Pfam" id="PF02780">
    <property type="entry name" value="Transketolase_C"/>
    <property type="match status" value="1"/>
</dbReference>
<accession>A0A812CUW4</accession>
<dbReference type="PANTHER" id="PTHR42980">
    <property type="entry name" value="2-OXOISOVALERATE DEHYDROGENASE SUBUNIT BETA-RELATED"/>
    <property type="match status" value="1"/>
</dbReference>
<comment type="catalytic activity">
    <reaction evidence="4">
        <text>N(6)-[(R)-lipoyl]-L-lysyl-[protein] + 3-methyl-2-oxobutanoate + H(+) = N(6)-[(R)-S(8)-2-methylpropanoyldihydrolipoyl]-L-lysyl-[protein] + CO2</text>
        <dbReference type="Rhea" id="RHEA:13457"/>
        <dbReference type="Rhea" id="RHEA-COMP:10474"/>
        <dbReference type="Rhea" id="RHEA-COMP:10497"/>
        <dbReference type="ChEBI" id="CHEBI:11851"/>
        <dbReference type="ChEBI" id="CHEBI:15378"/>
        <dbReference type="ChEBI" id="CHEBI:16526"/>
        <dbReference type="ChEBI" id="CHEBI:83099"/>
        <dbReference type="ChEBI" id="CHEBI:83142"/>
        <dbReference type="EC" id="1.2.4.4"/>
    </reaction>
    <physiologicalReaction direction="left-to-right" evidence="4">
        <dbReference type="Rhea" id="RHEA:13458"/>
    </physiologicalReaction>
</comment>
<dbReference type="Gene3D" id="3.40.50.920">
    <property type="match status" value="1"/>
</dbReference>
<organism evidence="7 8">
    <name type="scientific">Acanthosepion pharaonis</name>
    <name type="common">Pharaoh cuttlefish</name>
    <name type="synonym">Sepia pharaonis</name>
    <dbReference type="NCBI Taxonomy" id="158019"/>
    <lineage>
        <taxon>Eukaryota</taxon>
        <taxon>Metazoa</taxon>
        <taxon>Spiralia</taxon>
        <taxon>Lophotrochozoa</taxon>
        <taxon>Mollusca</taxon>
        <taxon>Cephalopoda</taxon>
        <taxon>Coleoidea</taxon>
        <taxon>Decapodiformes</taxon>
        <taxon>Sepiida</taxon>
        <taxon>Sepiina</taxon>
        <taxon>Sepiidae</taxon>
        <taxon>Acanthosepion</taxon>
    </lineage>
</organism>
<dbReference type="GO" id="GO:0003863">
    <property type="term" value="F:branched-chain 2-oxo acid dehydrogenase activity"/>
    <property type="evidence" value="ECO:0007669"/>
    <property type="project" value="UniProtKB-EC"/>
</dbReference>
<keyword evidence="8" id="KW-1185">Reference proteome</keyword>
<dbReference type="PANTHER" id="PTHR42980:SF1">
    <property type="entry name" value="2-OXOISOVALERATE DEHYDROGENASE SUBUNIT BETA, MITOCHONDRIAL"/>
    <property type="match status" value="1"/>
</dbReference>
<evidence type="ECO:0000256" key="3">
    <source>
        <dbReference type="ARBA" id="ARBA00023002"/>
    </source>
</evidence>
<gene>
    <name evidence="7" type="ORF">SPHA_42015</name>
</gene>
<keyword evidence="5" id="KW-0472">Membrane</keyword>
<name>A0A812CUW4_ACAPH</name>
<dbReference type="EMBL" id="CAHIKZ030002034">
    <property type="protein sequence ID" value="CAE1279885.1"/>
    <property type="molecule type" value="Genomic_DNA"/>
</dbReference>
<evidence type="ECO:0000259" key="6">
    <source>
        <dbReference type="SMART" id="SM00861"/>
    </source>
</evidence>
<dbReference type="SUPFAM" id="SSF52922">
    <property type="entry name" value="TK C-terminal domain-like"/>
    <property type="match status" value="1"/>
</dbReference>
<keyword evidence="5" id="KW-0812">Transmembrane</keyword>
<feature type="domain" description="Transketolase-like pyrimidine-binding" evidence="6">
    <location>
        <begin position="57"/>
        <end position="190"/>
    </location>
</feature>
<dbReference type="EC" id="1.2.4.4" evidence="2"/>